<dbReference type="RefSeq" id="WP_023327881.1">
    <property type="nucleotide sequence ID" value="NZ_CABWXW010000005.1"/>
</dbReference>
<proteinExistence type="predicted"/>
<sequence>MNLAELQERLYQHYSRLRDLRTTENYPVYAIEHGLSEAEISTAQSLLNANLNTTKRATRTFWLVWIAAAAEIGYTYDGTEYWDSFAIAFPSWPKFGDRDQIRIWYRRFTTDFNSVTPSGSWAQQFPIISWPITQAILPRYLQRFFADHLYNLRHLLTRSGELTLEEIGELLSDEYHGGSSRFEGFLQQKTLTARIVMAMRLEDVVDVISPIEKSTLRRIIDDFDKLGSFGTRLKEVRRVLREARFVNLYSTSFISSSKNIQENVTLTKTYTVKPRLIARQRGLTEWNLRLVIPDIATSLRQAGLSPLDLEHSHMRFRFYGGGNAWMPGRALFSYTGGTEEPLSAYPADNHSVFEYDRPFEKVTASLQERLLFPAMTLRLLKVRSDGTAVEVTGRHVKANQAYLLVCSNTVPTEVIDSLSLTPVQSQTTGADVWQFSIPTKVDAGIIAALSSIGLGYKLGMRAESIGMTARWNNVDDALEFLDTEVVMFYLASDVEADELQIIINKHPPVHLRPEPNGKTFISLGKLPIGLYYVSLSALGVATGSNIISEEILIRVRLAAPWQKTVSGKAGVSLKLEPQGATLEQFLDHAATLRFIAPAGRIVKLEIRFFNADGTLFHIEPIGNYKAPVDDERISKLIVQKLTADNYIEHVERSACIELLISLDEYGLESVRFDKKAEPLRWLRLDKRTIRLTDDTEETSLPSVKRYDLNAVEIGHEVDYEQALSGLELRGKGGLFVASINDQTYEVIAMASQRQISDFRDLNILTHVSAEEPQPLTIINALGYWQGARRLIGPMAFLARRNAILTLEKELERYLCGNDWAEDLNKVQSGKRDIGFLYRRVYYSQGFASGLLSAQDWQYDHDAETAELEFFRLAHAYKIPETDILYRLALKLAFQPHTVKPSDLASPNAFDLLRKNSALIRGAYFARLVASSQKTSSKTEVL</sequence>
<protein>
    <submittedName>
        <fullName evidence="1">Uncharacterized protein</fullName>
    </submittedName>
</protein>
<dbReference type="EMBL" id="KY454632">
    <property type="protein sequence ID" value="AVE25213.1"/>
    <property type="molecule type" value="Genomic_DNA"/>
</dbReference>
<evidence type="ECO:0000313" key="1">
    <source>
        <dbReference type="EMBL" id="AVE25213.1"/>
    </source>
</evidence>
<accession>A0A2L1KRT3</accession>
<reference evidence="1" key="1">
    <citation type="submission" date="2016-12" db="EMBL/GenBank/DDBJ databases">
        <title>Frequent emergence of pathogenic lineages of Klebsiella pneumoniae via mobilisation of yersiniabactin and colibactin.</title>
        <authorList>
            <person name="Lam M.M.C."/>
            <person name="Wick R.R."/>
            <person name="Wyres K.L."/>
            <person name="Gorrie C."/>
            <person name="Judd L."/>
            <person name="Jenney A."/>
            <person name="Holt K.E."/>
        </authorList>
    </citation>
    <scope>NUCLEOTIDE SEQUENCE</scope>
    <source>
        <strain evidence="1">16703732</strain>
    </source>
</reference>
<gene>
    <name evidence="1" type="ORF">ICEKp7_0035</name>
</gene>
<organism evidence="1">
    <name type="scientific">Klebsiella pneumoniae</name>
    <dbReference type="NCBI Taxonomy" id="573"/>
    <lineage>
        <taxon>Bacteria</taxon>
        <taxon>Pseudomonadati</taxon>
        <taxon>Pseudomonadota</taxon>
        <taxon>Gammaproteobacteria</taxon>
        <taxon>Enterobacterales</taxon>
        <taxon>Enterobacteriaceae</taxon>
        <taxon>Klebsiella/Raoultella group</taxon>
        <taxon>Klebsiella</taxon>
        <taxon>Klebsiella pneumoniae complex</taxon>
    </lineage>
</organism>
<dbReference type="AlphaFoldDB" id="A0A2L1KRT3"/>
<name>A0A2L1KRT3_KLEPN</name>